<feature type="compositionally biased region" description="Polar residues" evidence="9">
    <location>
        <begin position="21"/>
        <end position="30"/>
    </location>
</feature>
<dbReference type="GO" id="GO:0005506">
    <property type="term" value="F:iron ion binding"/>
    <property type="evidence" value="ECO:0007669"/>
    <property type="project" value="InterPro"/>
</dbReference>
<keyword evidence="11" id="KW-1185">Reference proteome</keyword>
<dbReference type="SUPFAM" id="SSF48264">
    <property type="entry name" value="Cytochrome P450"/>
    <property type="match status" value="1"/>
</dbReference>
<dbReference type="EMBL" id="CAVNYO010000440">
    <property type="protein sequence ID" value="CAK5280253.1"/>
    <property type="molecule type" value="Genomic_DNA"/>
</dbReference>
<evidence type="ECO:0008006" key="12">
    <source>
        <dbReference type="Google" id="ProtNLM"/>
    </source>
</evidence>
<keyword evidence="4" id="KW-0349">Heme</keyword>
<evidence type="ECO:0000256" key="5">
    <source>
        <dbReference type="ARBA" id="ARBA00022723"/>
    </source>
</evidence>
<dbReference type="InterPro" id="IPR050364">
    <property type="entry name" value="Cytochrome_P450_fung"/>
</dbReference>
<comment type="cofactor">
    <cofactor evidence="1">
        <name>heme</name>
        <dbReference type="ChEBI" id="CHEBI:30413"/>
    </cofactor>
</comment>
<gene>
    <name evidence="10" type="ORF">MYCIT1_LOCUS30734</name>
</gene>
<dbReference type="PANTHER" id="PTHR46300">
    <property type="entry name" value="P450, PUTATIVE (EUROFUNG)-RELATED-RELATED"/>
    <property type="match status" value="1"/>
</dbReference>
<comment type="caution">
    <text evidence="10">The sequence shown here is derived from an EMBL/GenBank/DDBJ whole genome shotgun (WGS) entry which is preliminary data.</text>
</comment>
<feature type="non-terminal residue" evidence="10">
    <location>
        <position position="234"/>
    </location>
</feature>
<evidence type="ECO:0000256" key="7">
    <source>
        <dbReference type="ARBA" id="ARBA00023004"/>
    </source>
</evidence>
<name>A0AAD2Q628_9AGAR</name>
<dbReference type="AlphaFoldDB" id="A0AAD2Q628"/>
<comment type="similarity">
    <text evidence="3">Belongs to the cytochrome P450 family.</text>
</comment>
<dbReference type="GO" id="GO:0016705">
    <property type="term" value="F:oxidoreductase activity, acting on paired donors, with incorporation or reduction of molecular oxygen"/>
    <property type="evidence" value="ECO:0007669"/>
    <property type="project" value="InterPro"/>
</dbReference>
<accession>A0AAD2Q628</accession>
<evidence type="ECO:0000256" key="6">
    <source>
        <dbReference type="ARBA" id="ARBA00023002"/>
    </source>
</evidence>
<evidence type="ECO:0000313" key="10">
    <source>
        <dbReference type="EMBL" id="CAK5280253.1"/>
    </source>
</evidence>
<dbReference type="Pfam" id="PF00067">
    <property type="entry name" value="p450"/>
    <property type="match status" value="1"/>
</dbReference>
<organism evidence="10 11">
    <name type="scientific">Mycena citricolor</name>
    <dbReference type="NCBI Taxonomy" id="2018698"/>
    <lineage>
        <taxon>Eukaryota</taxon>
        <taxon>Fungi</taxon>
        <taxon>Dikarya</taxon>
        <taxon>Basidiomycota</taxon>
        <taxon>Agaricomycotina</taxon>
        <taxon>Agaricomycetes</taxon>
        <taxon>Agaricomycetidae</taxon>
        <taxon>Agaricales</taxon>
        <taxon>Marasmiineae</taxon>
        <taxon>Mycenaceae</taxon>
        <taxon>Mycena</taxon>
    </lineage>
</organism>
<keyword evidence="6" id="KW-0560">Oxidoreductase</keyword>
<protein>
    <recommendedName>
        <fullName evidence="12">Cytochrome P450</fullName>
    </recommendedName>
</protein>
<dbReference type="InterPro" id="IPR001128">
    <property type="entry name" value="Cyt_P450"/>
</dbReference>
<evidence type="ECO:0000256" key="9">
    <source>
        <dbReference type="SAM" id="MobiDB-lite"/>
    </source>
</evidence>
<evidence type="ECO:0000313" key="11">
    <source>
        <dbReference type="Proteomes" id="UP001295794"/>
    </source>
</evidence>
<dbReference type="InterPro" id="IPR036396">
    <property type="entry name" value="Cyt_P450_sf"/>
</dbReference>
<keyword evidence="8" id="KW-0503">Monooxygenase</keyword>
<dbReference type="InterPro" id="IPR002401">
    <property type="entry name" value="Cyt_P450_E_grp-I"/>
</dbReference>
<dbReference type="Gene3D" id="1.10.630.10">
    <property type="entry name" value="Cytochrome P450"/>
    <property type="match status" value="1"/>
</dbReference>
<dbReference type="Proteomes" id="UP001295794">
    <property type="component" value="Unassembled WGS sequence"/>
</dbReference>
<comment type="pathway">
    <text evidence="2">Secondary metabolite biosynthesis.</text>
</comment>
<evidence type="ECO:0000256" key="1">
    <source>
        <dbReference type="ARBA" id="ARBA00001971"/>
    </source>
</evidence>
<dbReference type="PRINTS" id="PR00463">
    <property type="entry name" value="EP450I"/>
</dbReference>
<keyword evidence="5" id="KW-0479">Metal-binding</keyword>
<evidence type="ECO:0000256" key="3">
    <source>
        <dbReference type="ARBA" id="ARBA00010617"/>
    </source>
</evidence>
<dbReference type="PANTHER" id="PTHR46300:SF7">
    <property type="entry name" value="P450, PUTATIVE (EUROFUNG)-RELATED"/>
    <property type="match status" value="1"/>
</dbReference>
<evidence type="ECO:0000256" key="4">
    <source>
        <dbReference type="ARBA" id="ARBA00022617"/>
    </source>
</evidence>
<evidence type="ECO:0000256" key="8">
    <source>
        <dbReference type="ARBA" id="ARBA00023033"/>
    </source>
</evidence>
<dbReference type="GO" id="GO:0004497">
    <property type="term" value="F:monooxygenase activity"/>
    <property type="evidence" value="ECO:0007669"/>
    <property type="project" value="UniProtKB-KW"/>
</dbReference>
<keyword evidence="7" id="KW-0408">Iron</keyword>
<proteinExistence type="inferred from homology"/>
<feature type="region of interest" description="Disordered" evidence="9">
    <location>
        <begin position="17"/>
        <end position="73"/>
    </location>
</feature>
<evidence type="ECO:0000256" key="2">
    <source>
        <dbReference type="ARBA" id="ARBA00005179"/>
    </source>
</evidence>
<sequence>MGLARLLLPLRPKIERPPSLISETSSQRQRTVLDVPVPSNQGNPRDVPKSARYSRSVPLPHPDNGRSSGSETYVRPVEHHSGDAYISLADRAMSSLAQAGIFGSFLVDYLPWLKHAPSWMSFRRKAREWRKPVRTMLESPFAAAKKAWVEGTATDCLVSVELESGTKSEETIKNVAATMYAAGADTVVSGISSFFLVMLLHPELQETGRREIDRVIGKEQRLPLYSDRSQLPFI</sequence>
<dbReference type="GO" id="GO:0020037">
    <property type="term" value="F:heme binding"/>
    <property type="evidence" value="ECO:0007669"/>
    <property type="project" value="InterPro"/>
</dbReference>
<reference evidence="10" key="1">
    <citation type="submission" date="2023-11" db="EMBL/GenBank/DDBJ databases">
        <authorList>
            <person name="De Vega J J."/>
            <person name="De Vega J J."/>
        </authorList>
    </citation>
    <scope>NUCLEOTIDE SEQUENCE</scope>
</reference>